<gene>
    <name evidence="4" type="ORF">GCM10010507_19140</name>
</gene>
<dbReference type="Gene3D" id="3.40.50.11780">
    <property type="match status" value="1"/>
</dbReference>
<dbReference type="EMBL" id="BMVB01000005">
    <property type="protein sequence ID" value="GHC44331.1"/>
    <property type="molecule type" value="Genomic_DNA"/>
</dbReference>
<dbReference type="AlphaFoldDB" id="A0A918WG43"/>
<reference evidence="4" key="2">
    <citation type="submission" date="2020-09" db="EMBL/GenBank/DDBJ databases">
        <authorList>
            <person name="Sun Q."/>
            <person name="Ohkuma M."/>
        </authorList>
    </citation>
    <scope>NUCLEOTIDE SEQUENCE</scope>
    <source>
        <strain evidence="4">JCM 4633</strain>
    </source>
</reference>
<dbReference type="PANTHER" id="PTHR35861:SF1">
    <property type="entry name" value="PHAGE TAIL SHEATH PROTEIN"/>
    <property type="match status" value="1"/>
</dbReference>
<dbReference type="Pfam" id="PF04984">
    <property type="entry name" value="Phage_sheath_1"/>
    <property type="match status" value="1"/>
</dbReference>
<reference evidence="4" key="1">
    <citation type="journal article" date="2014" name="Int. J. Syst. Evol. Microbiol.">
        <title>Complete genome sequence of Corynebacterium casei LMG S-19264T (=DSM 44701T), isolated from a smear-ripened cheese.</title>
        <authorList>
            <consortium name="US DOE Joint Genome Institute (JGI-PGF)"/>
            <person name="Walter F."/>
            <person name="Albersmeier A."/>
            <person name="Kalinowski J."/>
            <person name="Ruckert C."/>
        </authorList>
    </citation>
    <scope>NUCLEOTIDE SEQUENCE</scope>
    <source>
        <strain evidence="4">JCM 4633</strain>
    </source>
</reference>
<dbReference type="RefSeq" id="WP_190109259.1">
    <property type="nucleotide sequence ID" value="NZ_BMVB01000005.1"/>
</dbReference>
<organism evidence="4 5">
    <name type="scientific">Streptomyces cinnamoneus</name>
    <name type="common">Streptoverticillium cinnamoneum</name>
    <dbReference type="NCBI Taxonomy" id="53446"/>
    <lineage>
        <taxon>Bacteria</taxon>
        <taxon>Bacillati</taxon>
        <taxon>Actinomycetota</taxon>
        <taxon>Actinomycetes</taxon>
        <taxon>Kitasatosporales</taxon>
        <taxon>Streptomycetaceae</taxon>
        <taxon>Streptomyces</taxon>
        <taxon>Streptomyces cinnamoneus group</taxon>
    </lineage>
</organism>
<evidence type="ECO:0000256" key="1">
    <source>
        <dbReference type="ARBA" id="ARBA00008005"/>
    </source>
</evidence>
<name>A0A918WG43_STRCJ</name>
<dbReference type="PANTHER" id="PTHR35861">
    <property type="match status" value="1"/>
</dbReference>
<dbReference type="Pfam" id="PF17482">
    <property type="entry name" value="Phage_sheath_1C"/>
    <property type="match status" value="1"/>
</dbReference>
<dbReference type="InterPro" id="IPR052042">
    <property type="entry name" value="Tail_sheath_structural"/>
</dbReference>
<accession>A0A918WG43</accession>
<feature type="domain" description="Tail sheath protein C-terminal" evidence="3">
    <location>
        <begin position="334"/>
        <end position="440"/>
    </location>
</feature>
<sequence>MTTAKAPGVYVTERPSGVRTITGVSTSVPAFVGYTKKLNAIGEQTLLPFTDEERRAPQRMDSWKEFTERYNITAVADELAKQKKALSQAGAEEDKKKARRGIRIAERCMVLAEAVYGFFANGGSTCYVVGFTDPAKKVVAAGVGGLEGSADRPLKGLAGLQTVPEVSMVAVPGLWDMTTDVSEEETLPPPVDADGKTLIGKAVAHCVTMRNRVGIFEPPPGKKPTDVETFLKDQPAQGSDAAFTTYYYPWIRVPGVDGVDRTVPPSGHVAGVWARTDTERGVFKAPANQNLRGVLDMPVLLTDLAQGRLNEMGVNCLRVFPGQGLLVWGARTRSKDRDWVYLNVRRLVCFLAESIRLSSTWAVFEPNDDRLWASLRHSVTSFLTDQWRQGALLGRTPEEAFFVVCDRTNNISSTIDLGKVICDIGVAPVRPAEFVHFQITQIAGQPAKTG</sequence>
<dbReference type="InterPro" id="IPR035089">
    <property type="entry name" value="Phage_sheath_subtilisin"/>
</dbReference>
<proteinExistence type="inferred from homology"/>
<dbReference type="Proteomes" id="UP000646244">
    <property type="component" value="Unassembled WGS sequence"/>
</dbReference>
<protein>
    <recommendedName>
        <fullName evidence="6">Phage tail sheath family protein</fullName>
    </recommendedName>
</protein>
<feature type="domain" description="Tail sheath protein subtilisin-like" evidence="2">
    <location>
        <begin position="243"/>
        <end position="332"/>
    </location>
</feature>
<evidence type="ECO:0000259" key="3">
    <source>
        <dbReference type="Pfam" id="PF17482"/>
    </source>
</evidence>
<evidence type="ECO:0000313" key="4">
    <source>
        <dbReference type="EMBL" id="GHC44331.1"/>
    </source>
</evidence>
<dbReference type="InterPro" id="IPR020287">
    <property type="entry name" value="Tail_sheath_C"/>
</dbReference>
<evidence type="ECO:0000313" key="5">
    <source>
        <dbReference type="Proteomes" id="UP000646244"/>
    </source>
</evidence>
<comment type="similarity">
    <text evidence="1">Belongs to the myoviridae tail sheath protein family.</text>
</comment>
<comment type="caution">
    <text evidence="4">The sequence shown here is derived from an EMBL/GenBank/DDBJ whole genome shotgun (WGS) entry which is preliminary data.</text>
</comment>
<evidence type="ECO:0008006" key="6">
    <source>
        <dbReference type="Google" id="ProtNLM"/>
    </source>
</evidence>
<evidence type="ECO:0000259" key="2">
    <source>
        <dbReference type="Pfam" id="PF04984"/>
    </source>
</evidence>